<keyword evidence="2" id="KW-0812">Transmembrane</keyword>
<evidence type="ECO:0000313" key="5">
    <source>
        <dbReference type="Proteomes" id="UP001189429"/>
    </source>
</evidence>
<feature type="region of interest" description="Disordered" evidence="1">
    <location>
        <begin position="33"/>
        <end position="54"/>
    </location>
</feature>
<accession>A0ABN9R4C9</accession>
<feature type="compositionally biased region" description="Low complexity" evidence="1">
    <location>
        <begin position="37"/>
        <end position="48"/>
    </location>
</feature>
<name>A0ABN9R4C9_9DINO</name>
<feature type="region of interest" description="Disordered" evidence="1">
    <location>
        <begin position="429"/>
        <end position="448"/>
    </location>
</feature>
<protein>
    <recommendedName>
        <fullName evidence="3">Endonuclease/exonuclease/phosphatase domain-containing protein</fullName>
    </recommendedName>
</protein>
<keyword evidence="5" id="KW-1185">Reference proteome</keyword>
<evidence type="ECO:0000256" key="1">
    <source>
        <dbReference type="SAM" id="MobiDB-lite"/>
    </source>
</evidence>
<feature type="transmembrane region" description="Helical" evidence="2">
    <location>
        <begin position="395"/>
        <end position="419"/>
    </location>
</feature>
<dbReference type="Pfam" id="PF03372">
    <property type="entry name" value="Exo_endo_phos"/>
    <property type="match status" value="1"/>
</dbReference>
<dbReference type="InterPro" id="IPR005135">
    <property type="entry name" value="Endo/exonuclease/phosphatase"/>
</dbReference>
<dbReference type="EMBL" id="CAUYUJ010005436">
    <property type="protein sequence ID" value="CAK0813632.1"/>
    <property type="molecule type" value="Genomic_DNA"/>
</dbReference>
<organism evidence="4 5">
    <name type="scientific">Prorocentrum cordatum</name>
    <dbReference type="NCBI Taxonomy" id="2364126"/>
    <lineage>
        <taxon>Eukaryota</taxon>
        <taxon>Sar</taxon>
        <taxon>Alveolata</taxon>
        <taxon>Dinophyceae</taxon>
        <taxon>Prorocentrales</taxon>
        <taxon>Prorocentraceae</taxon>
        <taxon>Prorocentrum</taxon>
    </lineage>
</organism>
<feature type="domain" description="Endonuclease/exonuclease/phosphatase" evidence="3">
    <location>
        <begin position="103"/>
        <end position="366"/>
    </location>
</feature>
<dbReference type="SUPFAM" id="SSF56219">
    <property type="entry name" value="DNase I-like"/>
    <property type="match status" value="1"/>
</dbReference>
<dbReference type="Proteomes" id="UP001189429">
    <property type="component" value="Unassembled WGS sequence"/>
</dbReference>
<comment type="caution">
    <text evidence="4">The sequence shown here is derived from an EMBL/GenBank/DDBJ whole genome shotgun (WGS) entry which is preliminary data.</text>
</comment>
<reference evidence="4" key="1">
    <citation type="submission" date="2023-10" db="EMBL/GenBank/DDBJ databases">
        <authorList>
            <person name="Chen Y."/>
            <person name="Shah S."/>
            <person name="Dougan E. K."/>
            <person name="Thang M."/>
            <person name="Chan C."/>
        </authorList>
    </citation>
    <scope>NUCLEOTIDE SEQUENCE [LARGE SCALE GENOMIC DNA]</scope>
</reference>
<sequence length="448" mass="47873">MHHLRRLLQRSGGLEDGGGGSCQRGRACGLTLDPKGSSLPANPASSPPHQFWPSRRSIEDKVQRQQPVTEISARQMAFPCSALPCAILAALAAQAWGTAVTVATWNVASIDWATAEQLSQQILGFNADVVLTQEDVEFEPQHSSNGISLEGYRRAGACRAEPLWDTMSAYALGGRYLQNAVYVRESTIRVVRSFSQSLSDTSPNPRCAAYVDFVPADAPFGEADSYVEPFRVASVHLTGGFYVDGSWRNFTVEKPKQARSVLSWQPDIAAGDLNSFSVAAQVAESQGSYSPFVEAQSAGDVDEYIGFQTGGVDEFLRGGMYRVPADDGATSRWGGTVDHVFLRNSARVGWAAGQSSTVGTFSSSDHAAVVATVELSWGAAAPTGGSTQELPEARIAMIVSCVALSLIVLVVGAALWHYVVRRRAASTEREQGPVVGQPATDGEVDIEK</sequence>
<evidence type="ECO:0000256" key="2">
    <source>
        <dbReference type="SAM" id="Phobius"/>
    </source>
</evidence>
<evidence type="ECO:0000313" key="4">
    <source>
        <dbReference type="EMBL" id="CAK0813632.1"/>
    </source>
</evidence>
<keyword evidence="2" id="KW-0472">Membrane</keyword>
<gene>
    <name evidence="4" type="ORF">PCOR1329_LOCUS17488</name>
</gene>
<keyword evidence="2" id="KW-1133">Transmembrane helix</keyword>
<proteinExistence type="predicted"/>
<dbReference type="Gene3D" id="3.60.10.10">
    <property type="entry name" value="Endonuclease/exonuclease/phosphatase"/>
    <property type="match status" value="1"/>
</dbReference>
<evidence type="ECO:0000259" key="3">
    <source>
        <dbReference type="Pfam" id="PF03372"/>
    </source>
</evidence>
<dbReference type="InterPro" id="IPR036691">
    <property type="entry name" value="Endo/exonu/phosph_ase_sf"/>
</dbReference>